<dbReference type="Proteomes" id="UP000321055">
    <property type="component" value="Unassembled WGS sequence"/>
</dbReference>
<evidence type="ECO:0008006" key="3">
    <source>
        <dbReference type="Google" id="ProtNLM"/>
    </source>
</evidence>
<dbReference type="Pfam" id="PF03567">
    <property type="entry name" value="Sulfotransfer_2"/>
    <property type="match status" value="1"/>
</dbReference>
<dbReference type="GO" id="GO:0008146">
    <property type="term" value="F:sulfotransferase activity"/>
    <property type="evidence" value="ECO:0007669"/>
    <property type="project" value="InterPro"/>
</dbReference>
<dbReference type="InterPro" id="IPR005331">
    <property type="entry name" value="Sulfotransferase"/>
</dbReference>
<sequence length="208" mass="24584">MLASLKHKIVFCHIPKTAGTSVRNTLAKFLSDDPKLIKYWGIEDGLDLAHPTAEVVRTRYPEIWRLFFDDAVSFAIVRNPITRAKSAYSEHLRQYRDHPRVAKTFEDYLAHIADNVYRFDQKEGYIFIHGAPQHEFISFNHCVLPRVILRFEDGDLSQKVSEILKYVVFVPHLHKSSMRVWQSWKPVSRKQRILIEKTYQRDFEMFGY</sequence>
<evidence type="ECO:0000313" key="2">
    <source>
        <dbReference type="Proteomes" id="UP000321055"/>
    </source>
</evidence>
<reference evidence="1 2" key="1">
    <citation type="submission" date="2018-09" db="EMBL/GenBank/DDBJ databases">
        <title>Metagenome Assembled Genomes from an Advanced Water Purification Facility.</title>
        <authorList>
            <person name="Stamps B.W."/>
            <person name="Spear J.R."/>
        </authorList>
    </citation>
    <scope>NUCLEOTIDE SEQUENCE [LARGE SCALE GENOMIC DNA]</scope>
    <source>
        <strain evidence="1">Bin_54_1</strain>
    </source>
</reference>
<comment type="caution">
    <text evidence="1">The sequence shown here is derived from an EMBL/GenBank/DDBJ whole genome shotgun (WGS) entry which is preliminary data.</text>
</comment>
<name>A0A5C7W0P1_9PROT</name>
<dbReference type="SUPFAM" id="SSF52540">
    <property type="entry name" value="P-loop containing nucleoside triphosphate hydrolases"/>
    <property type="match status" value="1"/>
</dbReference>
<dbReference type="GO" id="GO:0016020">
    <property type="term" value="C:membrane"/>
    <property type="evidence" value="ECO:0007669"/>
    <property type="project" value="InterPro"/>
</dbReference>
<dbReference type="InterPro" id="IPR027417">
    <property type="entry name" value="P-loop_NTPase"/>
</dbReference>
<dbReference type="Gene3D" id="3.40.50.300">
    <property type="entry name" value="P-loop containing nucleotide triphosphate hydrolases"/>
    <property type="match status" value="1"/>
</dbReference>
<evidence type="ECO:0000313" key="1">
    <source>
        <dbReference type="EMBL" id="TXI30305.1"/>
    </source>
</evidence>
<proteinExistence type="predicted"/>
<organism evidence="1 2">
    <name type="scientific">Nitrosomonas oligotropha</name>
    <dbReference type="NCBI Taxonomy" id="42354"/>
    <lineage>
        <taxon>Bacteria</taxon>
        <taxon>Pseudomonadati</taxon>
        <taxon>Pseudomonadota</taxon>
        <taxon>Betaproteobacteria</taxon>
        <taxon>Nitrosomonadales</taxon>
        <taxon>Nitrosomonadaceae</taxon>
        <taxon>Nitrosomonas</taxon>
    </lineage>
</organism>
<dbReference type="EMBL" id="SSFX01000017">
    <property type="protein sequence ID" value="TXI30305.1"/>
    <property type="molecule type" value="Genomic_DNA"/>
</dbReference>
<gene>
    <name evidence="1" type="ORF">E6Q60_01875</name>
</gene>
<protein>
    <recommendedName>
        <fullName evidence="3">Sulfotransferase family protein</fullName>
    </recommendedName>
</protein>
<dbReference type="AlphaFoldDB" id="A0A5C7W0P1"/>
<accession>A0A5C7W0P1</accession>